<dbReference type="PANTHER" id="PTHR33744">
    <property type="entry name" value="CARBOHYDRATE DIACID REGULATOR"/>
    <property type="match status" value="1"/>
</dbReference>
<evidence type="ECO:0000313" key="3">
    <source>
        <dbReference type="EMBL" id="TQO19948.1"/>
    </source>
</evidence>
<dbReference type="InterPro" id="IPR051448">
    <property type="entry name" value="CdaR-like_regulators"/>
</dbReference>
<dbReference type="InterPro" id="IPR025736">
    <property type="entry name" value="PucR_C-HTH_dom"/>
</dbReference>
<dbReference type="RefSeq" id="WP_170192052.1">
    <property type="nucleotide sequence ID" value="NZ_VFRA01000001.1"/>
</dbReference>
<accession>A0A8H2K525</accession>
<sequence length="556" mass="60254">MTYQKPQLGADKKSVDARPSGGSSLPTLAAVMQSIGTEIASLVETPSGDQHHVSGSVIYDSSGPAVRFPGAVALAVGMPLSGSNLIEQFESLTECGYVAVVYKSHGAPDREFRDAARRNGIALFRASDSVPWDQLAEFFHAAITPQGQSHQSLVDIRPGDLFELANTVASLIGGAIAIADPDQTVLAYSTLPEQPIDETRRTSILQLHVPHSPQNDQDYRRVHAAHDVVTVAPNKNSLTRSAVAIRAGSIVLGSLWLIDVEAPQSDDTDRVLLEAANIAALHLLHRRNNHDGGRTRQIELVKPLLFEPDRAELAAVQLGISADSVRVVAVAASGTAENAPESLQSSLLLFDTVRAACAVWLPTAVCGISDNIIYIVLPNSETSSQSFQREAVLRIAHHARRLISRPVLAGFGSITPIVSTAKSRLDSESVLAMLLRDMEEGRVRDDSDEIVADQEALGPRLQLRQLVTALQATNHLPGDFATRIAEHDARRKTSFELTVRTYLDCNSNAIETAAKLGLHGNTVRYRLSRIEPLFGVRLEDPETRLLVWLQLSARQL</sequence>
<evidence type="ECO:0000313" key="4">
    <source>
        <dbReference type="Proteomes" id="UP000316560"/>
    </source>
</evidence>
<reference evidence="3 4" key="1">
    <citation type="submission" date="2019-06" db="EMBL/GenBank/DDBJ databases">
        <title>Sequencing the genomes of 1000 actinobacteria strains.</title>
        <authorList>
            <person name="Klenk H.-P."/>
        </authorList>
    </citation>
    <scope>NUCLEOTIDE SEQUENCE [LARGE SCALE GENOMIC DNA]</scope>
    <source>
        <strain evidence="3 4">DSM 21947</strain>
    </source>
</reference>
<gene>
    <name evidence="3" type="ORF">FB472_1549</name>
</gene>
<dbReference type="Pfam" id="PF13556">
    <property type="entry name" value="HTH_30"/>
    <property type="match status" value="1"/>
</dbReference>
<feature type="domain" description="PucR C-terminal helix-turn-helix" evidence="2">
    <location>
        <begin position="498"/>
        <end position="552"/>
    </location>
</feature>
<organism evidence="3 4">
    <name type="scientific">Rhodoglobus vestalii</name>
    <dbReference type="NCBI Taxonomy" id="193384"/>
    <lineage>
        <taxon>Bacteria</taxon>
        <taxon>Bacillati</taxon>
        <taxon>Actinomycetota</taxon>
        <taxon>Actinomycetes</taxon>
        <taxon>Micrococcales</taxon>
        <taxon>Microbacteriaceae</taxon>
        <taxon>Rhodoglobus</taxon>
    </lineage>
</organism>
<feature type="region of interest" description="Disordered" evidence="1">
    <location>
        <begin position="1"/>
        <end position="23"/>
    </location>
</feature>
<dbReference type="AlphaFoldDB" id="A0A8H2K525"/>
<dbReference type="EMBL" id="VFRA01000001">
    <property type="protein sequence ID" value="TQO19948.1"/>
    <property type="molecule type" value="Genomic_DNA"/>
</dbReference>
<name>A0A8H2K525_9MICO</name>
<dbReference type="PANTHER" id="PTHR33744:SF17">
    <property type="entry name" value="CONSERVED PROTEIN"/>
    <property type="match status" value="1"/>
</dbReference>
<evidence type="ECO:0000256" key="1">
    <source>
        <dbReference type="SAM" id="MobiDB-lite"/>
    </source>
</evidence>
<protein>
    <submittedName>
        <fullName evidence="3">PucR-like helix-turn-helix protein</fullName>
    </submittedName>
</protein>
<keyword evidence="4" id="KW-1185">Reference proteome</keyword>
<proteinExistence type="predicted"/>
<dbReference type="InterPro" id="IPR042070">
    <property type="entry name" value="PucR_C-HTH_sf"/>
</dbReference>
<dbReference type="Gene3D" id="1.10.10.2840">
    <property type="entry name" value="PucR C-terminal helix-turn-helix domain"/>
    <property type="match status" value="1"/>
</dbReference>
<comment type="caution">
    <text evidence="3">The sequence shown here is derived from an EMBL/GenBank/DDBJ whole genome shotgun (WGS) entry which is preliminary data.</text>
</comment>
<evidence type="ECO:0000259" key="2">
    <source>
        <dbReference type="Pfam" id="PF13556"/>
    </source>
</evidence>
<dbReference type="Proteomes" id="UP000316560">
    <property type="component" value="Unassembled WGS sequence"/>
</dbReference>